<evidence type="ECO:0000313" key="6">
    <source>
        <dbReference type="EMBL" id="OGC69307.1"/>
    </source>
</evidence>
<evidence type="ECO:0000313" key="7">
    <source>
        <dbReference type="Proteomes" id="UP000179113"/>
    </source>
</evidence>
<evidence type="ECO:0000259" key="5">
    <source>
        <dbReference type="PROSITE" id="PS51006"/>
    </source>
</evidence>
<keyword evidence="3 4" id="KW-0620">Polyamine biosynthesis</keyword>
<evidence type="ECO:0000256" key="4">
    <source>
        <dbReference type="PROSITE-ProRule" id="PRU00354"/>
    </source>
</evidence>
<reference evidence="6 7" key="1">
    <citation type="journal article" date="2016" name="Nat. Commun.">
        <title>Thousands of microbial genomes shed light on interconnected biogeochemical processes in an aquifer system.</title>
        <authorList>
            <person name="Anantharaman K."/>
            <person name="Brown C.T."/>
            <person name="Hug L.A."/>
            <person name="Sharon I."/>
            <person name="Castelle C.J."/>
            <person name="Probst A.J."/>
            <person name="Thomas B.C."/>
            <person name="Singh A."/>
            <person name="Wilkins M.J."/>
            <person name="Karaoz U."/>
            <person name="Brodie E.L."/>
            <person name="Williams K.H."/>
            <person name="Hubbard S.S."/>
            <person name="Banfield J.F."/>
        </authorList>
    </citation>
    <scope>NUCLEOTIDE SEQUENCE [LARGE SCALE GENOMIC DNA]</scope>
</reference>
<dbReference type="InterPro" id="IPR029063">
    <property type="entry name" value="SAM-dependent_MTases_sf"/>
</dbReference>
<sequence>MVELTALIKSWFWFLKPSKVLFKGTGIYSNIKVTRRGDRTNLYTGKNYLQTSVDNTVKPYGSYSDWFLAAPWLSGKFDGKIDSLLVLGLAGGTIVKDFNRYYSINKIAAVEIDPLIIELGKKYFELNDSNLTTINADAGSYFSATSEIYDLIIMDIFKENVFDITCQSKGYFQELKKHLSAEGIVFINKLKSDPANIRLSADLKEIFKNVITLQIQDTLFFAATDSLSAPTTRNGVQDIFITASKFNPDLKYFNHINPRSIGIV</sequence>
<dbReference type="PROSITE" id="PS51006">
    <property type="entry name" value="PABS_2"/>
    <property type="match status" value="1"/>
</dbReference>
<dbReference type="Pfam" id="PF01564">
    <property type="entry name" value="Spermine_synth"/>
    <property type="match status" value="1"/>
</dbReference>
<dbReference type="Proteomes" id="UP000179113">
    <property type="component" value="Unassembled WGS sequence"/>
</dbReference>
<accession>A0A1F4WIR3</accession>
<dbReference type="SUPFAM" id="SSF53335">
    <property type="entry name" value="S-adenosyl-L-methionine-dependent methyltransferases"/>
    <property type="match status" value="1"/>
</dbReference>
<dbReference type="Gene3D" id="3.40.50.150">
    <property type="entry name" value="Vaccinia Virus protein VP39"/>
    <property type="match status" value="1"/>
</dbReference>
<dbReference type="AlphaFoldDB" id="A0A1F4WIR3"/>
<dbReference type="GO" id="GO:0006596">
    <property type="term" value="P:polyamine biosynthetic process"/>
    <property type="evidence" value="ECO:0007669"/>
    <property type="project" value="UniProtKB-UniRule"/>
</dbReference>
<proteinExistence type="inferred from homology"/>
<dbReference type="PANTHER" id="PTHR43317">
    <property type="entry name" value="THERMOSPERMINE SYNTHASE ACAULIS5"/>
    <property type="match status" value="1"/>
</dbReference>
<dbReference type="PANTHER" id="PTHR43317:SF1">
    <property type="entry name" value="THERMOSPERMINE SYNTHASE ACAULIS5"/>
    <property type="match status" value="1"/>
</dbReference>
<comment type="caution">
    <text evidence="6">The sequence shown here is derived from an EMBL/GenBank/DDBJ whole genome shotgun (WGS) entry which is preliminary data.</text>
</comment>
<evidence type="ECO:0000256" key="3">
    <source>
        <dbReference type="ARBA" id="ARBA00023115"/>
    </source>
</evidence>
<protein>
    <recommendedName>
        <fullName evidence="5">PABS domain-containing protein</fullName>
    </recommendedName>
</protein>
<dbReference type="InterPro" id="IPR030374">
    <property type="entry name" value="PABS"/>
</dbReference>
<dbReference type="GO" id="GO:0016740">
    <property type="term" value="F:transferase activity"/>
    <property type="evidence" value="ECO:0007669"/>
    <property type="project" value="UniProtKB-UniRule"/>
</dbReference>
<evidence type="ECO:0000256" key="2">
    <source>
        <dbReference type="ARBA" id="ARBA00022679"/>
    </source>
</evidence>
<keyword evidence="2 4" id="KW-0808">Transferase</keyword>
<dbReference type="EMBL" id="MEWA01000023">
    <property type="protein sequence ID" value="OGC69307.1"/>
    <property type="molecule type" value="Genomic_DNA"/>
</dbReference>
<evidence type="ECO:0000256" key="1">
    <source>
        <dbReference type="ARBA" id="ARBA00007867"/>
    </source>
</evidence>
<name>A0A1F4WIR3_UNCKA</name>
<feature type="active site" description="Proton acceptor" evidence="4">
    <location>
        <position position="155"/>
    </location>
</feature>
<comment type="similarity">
    <text evidence="1">Belongs to the spermidine/spermine synthase family.</text>
</comment>
<organism evidence="6 7">
    <name type="scientific">candidate division WWE3 bacterium RIFOXYC1_FULL_39_7</name>
    <dbReference type="NCBI Taxonomy" id="1802643"/>
    <lineage>
        <taxon>Bacteria</taxon>
        <taxon>Katanobacteria</taxon>
    </lineage>
</organism>
<dbReference type="CDD" id="cd02440">
    <property type="entry name" value="AdoMet_MTases"/>
    <property type="match status" value="1"/>
</dbReference>
<feature type="domain" description="PABS" evidence="5">
    <location>
        <begin position="1"/>
        <end position="234"/>
    </location>
</feature>
<gene>
    <name evidence="6" type="ORF">A2415_02935</name>
</gene>